<evidence type="ECO:0008006" key="4">
    <source>
        <dbReference type="Google" id="ProtNLM"/>
    </source>
</evidence>
<keyword evidence="3" id="KW-1185">Reference proteome</keyword>
<name>A0A3N1XZU9_9GAMM</name>
<evidence type="ECO:0000313" key="3">
    <source>
        <dbReference type="Proteomes" id="UP000276634"/>
    </source>
</evidence>
<keyword evidence="1" id="KW-1133">Transmembrane helix</keyword>
<organism evidence="2 3">
    <name type="scientific">Inmirania thermothiophila</name>
    <dbReference type="NCBI Taxonomy" id="1750597"/>
    <lineage>
        <taxon>Bacteria</taxon>
        <taxon>Pseudomonadati</taxon>
        <taxon>Pseudomonadota</taxon>
        <taxon>Gammaproteobacteria</taxon>
        <taxon>Chromatiales</taxon>
        <taxon>Ectothiorhodospiraceae</taxon>
        <taxon>Inmirania</taxon>
    </lineage>
</organism>
<accession>A0A3N1XZU9</accession>
<feature type="transmembrane region" description="Helical" evidence="1">
    <location>
        <begin position="38"/>
        <end position="55"/>
    </location>
</feature>
<keyword evidence="1" id="KW-0472">Membrane</keyword>
<keyword evidence="1" id="KW-0812">Transmembrane</keyword>
<evidence type="ECO:0000313" key="2">
    <source>
        <dbReference type="EMBL" id="ROR32099.1"/>
    </source>
</evidence>
<dbReference type="Proteomes" id="UP000276634">
    <property type="component" value="Unassembled WGS sequence"/>
</dbReference>
<gene>
    <name evidence="2" type="ORF">EDC57_1289</name>
</gene>
<evidence type="ECO:0000256" key="1">
    <source>
        <dbReference type="SAM" id="Phobius"/>
    </source>
</evidence>
<dbReference type="EMBL" id="RJVI01000002">
    <property type="protein sequence ID" value="ROR32099.1"/>
    <property type="molecule type" value="Genomic_DNA"/>
</dbReference>
<comment type="caution">
    <text evidence="2">The sequence shown here is derived from an EMBL/GenBank/DDBJ whole genome shotgun (WGS) entry which is preliminary data.</text>
</comment>
<protein>
    <recommendedName>
        <fullName evidence="4">DUF3311 domain-containing protein</fullName>
    </recommendedName>
</protein>
<sequence>MTARLVAVALLGLLLLDPPILGIFREPRLWGGLPALPLYLFLAWGAVIALVAAVLRRGGD</sequence>
<proteinExistence type="predicted"/>
<reference evidence="2 3" key="1">
    <citation type="submission" date="2018-11" db="EMBL/GenBank/DDBJ databases">
        <title>Genomic Encyclopedia of Type Strains, Phase IV (KMG-IV): sequencing the most valuable type-strain genomes for metagenomic binning, comparative biology and taxonomic classification.</title>
        <authorList>
            <person name="Goeker M."/>
        </authorList>
    </citation>
    <scope>NUCLEOTIDE SEQUENCE [LARGE SCALE GENOMIC DNA]</scope>
    <source>
        <strain evidence="2 3">DSM 100275</strain>
    </source>
</reference>
<dbReference type="AlphaFoldDB" id="A0A3N1XZU9"/>